<accession>B2YI87</accession>
<dbReference type="Gene3D" id="1.10.10.580">
    <property type="entry name" value="Structural maintenance of chromosome 1. Chain E"/>
    <property type="match status" value="1"/>
</dbReference>
<reference evidence="1" key="1">
    <citation type="journal article" date="2009" name="ISME J.">
        <title>An uncultivated crenarchaeota contains functional bacteriochlorophyll a synthase.</title>
        <authorList>
            <person name="Meng J."/>
            <person name="Wang F."/>
            <person name="Wang F."/>
            <person name="Zheng Y."/>
            <person name="Peng X."/>
            <person name="Zhou H."/>
            <person name="Xiao X."/>
        </authorList>
    </citation>
    <scope>NUCLEOTIDE SEQUENCE</scope>
</reference>
<dbReference type="InterPro" id="IPR023093">
    <property type="entry name" value="ScpA-like_C"/>
</dbReference>
<organism evidence="1">
    <name type="scientific">uncultured crenarchaeote MCG</name>
    <dbReference type="NCBI Taxonomy" id="529375"/>
    <lineage>
        <taxon>Archaea</taxon>
        <taxon>Thermoproteota</taxon>
        <taxon>environmental samples</taxon>
    </lineage>
</organism>
<dbReference type="AlphaFoldDB" id="B2YI87"/>
<dbReference type="HAMAP" id="MF_01805">
    <property type="entry name" value="ScpA"/>
    <property type="match status" value="1"/>
</dbReference>
<dbReference type="Gene3D" id="6.10.250.2410">
    <property type="match status" value="1"/>
</dbReference>
<dbReference type="Pfam" id="PF02616">
    <property type="entry name" value="SMC_ScpA"/>
    <property type="match status" value="1"/>
</dbReference>
<name>B2YI87_9CREN</name>
<dbReference type="EMBL" id="EU559699">
    <property type="protein sequence ID" value="ACD50091.1"/>
    <property type="molecule type" value="Genomic_DNA"/>
</dbReference>
<sequence length="256" mass="29194">MQNPLGPRTDYQVRIPIYEGPLDLLLDLIERAELDITAVSLAVVTDQYLAYLHSLQESSADDISAFLIIAARLLQIKSEALLPRPPQREQGDEDLGESLVEQLRLYKRFKEIGAWLDSRQQAEMRTYLRVAPPPRIDPKLDPSSLTLLKLMAAAERAFARAADKEPLGSVIAPPTVTIREKIDLIARALRQLRRASFRGLVGDQSTRLEVVVTFLALLELIKRYRVQVRQETLFSDIEIDRLEEWSDDAEMELEFE</sequence>
<dbReference type="InterPro" id="IPR003768">
    <property type="entry name" value="ScpA"/>
</dbReference>
<protein>
    <submittedName>
        <fullName evidence="1">Chromosome segregation and condensation protein</fullName>
    </submittedName>
</protein>
<evidence type="ECO:0000313" key="1">
    <source>
        <dbReference type="EMBL" id="ACD50091.1"/>
    </source>
</evidence>
<proteinExistence type="inferred from homology"/>
<dbReference type="PANTHER" id="PTHR33969">
    <property type="entry name" value="SEGREGATION AND CONDENSATION PROTEIN A"/>
    <property type="match status" value="1"/>
</dbReference>
<dbReference type="PANTHER" id="PTHR33969:SF2">
    <property type="entry name" value="SEGREGATION AND CONDENSATION PROTEIN A"/>
    <property type="match status" value="1"/>
</dbReference>